<evidence type="ECO:0000256" key="3">
    <source>
        <dbReference type="ARBA" id="ARBA00022898"/>
    </source>
</evidence>
<accession>A0A1G7LMJ5</accession>
<reference evidence="6 7" key="1">
    <citation type="submission" date="2016-10" db="EMBL/GenBank/DDBJ databases">
        <authorList>
            <person name="de Groot N.N."/>
        </authorList>
    </citation>
    <scope>NUCLEOTIDE SEQUENCE [LARGE SCALE GENOMIC DNA]</scope>
    <source>
        <strain evidence="6 7">DSM 25584</strain>
    </source>
</reference>
<comment type="similarity">
    <text evidence="2">Belongs to the serine/threonine dehydratase family.</text>
</comment>
<dbReference type="GO" id="GO:0003941">
    <property type="term" value="F:L-serine ammonia-lyase activity"/>
    <property type="evidence" value="ECO:0007669"/>
    <property type="project" value="TreeGrafter"/>
</dbReference>
<comment type="cofactor">
    <cofactor evidence="1">
        <name>pyridoxal 5'-phosphate</name>
        <dbReference type="ChEBI" id="CHEBI:597326"/>
    </cofactor>
</comment>
<dbReference type="NCBIfam" id="NF005680">
    <property type="entry name" value="PRK07476.1"/>
    <property type="match status" value="1"/>
</dbReference>
<dbReference type="PANTHER" id="PTHR48078:SF6">
    <property type="entry name" value="L-THREONINE DEHYDRATASE CATABOLIC TDCB"/>
    <property type="match status" value="1"/>
</dbReference>
<dbReference type="FunFam" id="3.40.50.1100:FF:000005">
    <property type="entry name" value="Threonine dehydratase catabolic"/>
    <property type="match status" value="1"/>
</dbReference>
<dbReference type="Proteomes" id="UP000199415">
    <property type="component" value="Unassembled WGS sequence"/>
</dbReference>
<dbReference type="RefSeq" id="WP_090018327.1">
    <property type="nucleotide sequence ID" value="NZ_FNCE01000001.1"/>
</dbReference>
<dbReference type="NCBIfam" id="TIGR02991">
    <property type="entry name" value="ectoine_eutB"/>
    <property type="match status" value="1"/>
</dbReference>
<dbReference type="EMBL" id="FNCE01000001">
    <property type="protein sequence ID" value="SDF50230.1"/>
    <property type="molecule type" value="Genomic_DNA"/>
</dbReference>
<dbReference type="GO" id="GO:0004794">
    <property type="term" value="F:threonine deaminase activity"/>
    <property type="evidence" value="ECO:0007669"/>
    <property type="project" value="TreeGrafter"/>
</dbReference>
<dbReference type="STRING" id="1082479.SAMN05216241_101294"/>
<sequence>MTAFAVTPRDVYRAQQTLAGRVQRTPLVPAFGLSRELGADISLKLECFQDTMAFKQRGATNAVANLPADKRQRGVVAVSTGNHGRGVAYAAKRLGIRAVIVMSRLVPENKIRAIRDLGAEVQIHGDSQDEAFERQAELEAQEGLTPVLPFDHPDVIAGQGTIALEMLADRPDLDTLLVPLSGGGLIAGMAIAAKAIAPDIKVVGISMDHGAAMAASLRAGKPVAVTEGPSLADSLGGGIGLDNAHTFAMTRELVDDVVLVSEAEIAAAMRLIYREERVVAEGACTVGIAALMTGRVAAEGAIGVPITGRNIDPELFRRVLAEEPVETLLGAS</sequence>
<evidence type="ECO:0000256" key="2">
    <source>
        <dbReference type="ARBA" id="ARBA00010869"/>
    </source>
</evidence>
<name>A0A1G7LMJ5_9PROT</name>
<keyword evidence="7" id="KW-1185">Reference proteome</keyword>
<organism evidence="6 7">
    <name type="scientific">Limimonas halophila</name>
    <dbReference type="NCBI Taxonomy" id="1082479"/>
    <lineage>
        <taxon>Bacteria</taxon>
        <taxon>Pseudomonadati</taxon>
        <taxon>Pseudomonadota</taxon>
        <taxon>Alphaproteobacteria</taxon>
        <taxon>Rhodospirillales</taxon>
        <taxon>Rhodovibrionaceae</taxon>
        <taxon>Limimonas</taxon>
    </lineage>
</organism>
<dbReference type="OrthoDB" id="9811476at2"/>
<keyword evidence="4" id="KW-0456">Lyase</keyword>
<dbReference type="InterPro" id="IPR001926">
    <property type="entry name" value="TrpB-like_PALP"/>
</dbReference>
<dbReference type="SUPFAM" id="SSF53686">
    <property type="entry name" value="Tryptophan synthase beta subunit-like PLP-dependent enzymes"/>
    <property type="match status" value="1"/>
</dbReference>
<dbReference type="Gene3D" id="3.40.50.1100">
    <property type="match status" value="2"/>
</dbReference>
<protein>
    <submittedName>
        <fullName evidence="6">Threonine dehydratase</fullName>
    </submittedName>
</protein>
<evidence type="ECO:0000313" key="6">
    <source>
        <dbReference type="EMBL" id="SDF50230.1"/>
    </source>
</evidence>
<dbReference type="GO" id="GO:0009097">
    <property type="term" value="P:isoleucine biosynthetic process"/>
    <property type="evidence" value="ECO:0007669"/>
    <property type="project" value="TreeGrafter"/>
</dbReference>
<evidence type="ECO:0000259" key="5">
    <source>
        <dbReference type="Pfam" id="PF00291"/>
    </source>
</evidence>
<dbReference type="AlphaFoldDB" id="A0A1G7LMJ5"/>
<evidence type="ECO:0000256" key="4">
    <source>
        <dbReference type="ARBA" id="ARBA00023239"/>
    </source>
</evidence>
<evidence type="ECO:0000313" key="7">
    <source>
        <dbReference type="Proteomes" id="UP000199415"/>
    </source>
</evidence>
<proteinExistence type="inferred from homology"/>
<evidence type="ECO:0000256" key="1">
    <source>
        <dbReference type="ARBA" id="ARBA00001933"/>
    </source>
</evidence>
<dbReference type="Pfam" id="PF00291">
    <property type="entry name" value="PALP"/>
    <property type="match status" value="1"/>
</dbReference>
<dbReference type="GO" id="GO:0006567">
    <property type="term" value="P:L-threonine catabolic process"/>
    <property type="evidence" value="ECO:0007669"/>
    <property type="project" value="TreeGrafter"/>
</dbReference>
<dbReference type="InterPro" id="IPR014333">
    <property type="entry name" value="Ectoine_EutB"/>
</dbReference>
<dbReference type="InterPro" id="IPR036052">
    <property type="entry name" value="TrpB-like_PALP_sf"/>
</dbReference>
<gene>
    <name evidence="6" type="ORF">SAMN05216241_101294</name>
</gene>
<dbReference type="GO" id="GO:0006565">
    <property type="term" value="P:L-serine catabolic process"/>
    <property type="evidence" value="ECO:0007669"/>
    <property type="project" value="TreeGrafter"/>
</dbReference>
<keyword evidence="3" id="KW-0663">Pyridoxal phosphate</keyword>
<dbReference type="CDD" id="cd01562">
    <property type="entry name" value="Thr-dehyd"/>
    <property type="match status" value="1"/>
</dbReference>
<dbReference type="InterPro" id="IPR050147">
    <property type="entry name" value="Ser/Thr_Dehydratase"/>
</dbReference>
<feature type="domain" description="Tryptophan synthase beta chain-like PALP" evidence="5">
    <location>
        <begin position="22"/>
        <end position="308"/>
    </location>
</feature>
<dbReference type="PANTHER" id="PTHR48078">
    <property type="entry name" value="THREONINE DEHYDRATASE, MITOCHONDRIAL-RELATED"/>
    <property type="match status" value="1"/>
</dbReference>